<evidence type="ECO:0000256" key="1">
    <source>
        <dbReference type="SAM" id="MobiDB-lite"/>
    </source>
</evidence>
<feature type="region of interest" description="Disordered" evidence="1">
    <location>
        <begin position="54"/>
        <end position="76"/>
    </location>
</feature>
<feature type="region of interest" description="Disordered" evidence="1">
    <location>
        <begin position="126"/>
        <end position="201"/>
    </location>
</feature>
<feature type="compositionally biased region" description="Low complexity" evidence="1">
    <location>
        <begin position="126"/>
        <end position="136"/>
    </location>
</feature>
<name>A0A4P9XSH6_9FUNG</name>
<feature type="non-terminal residue" evidence="2">
    <location>
        <position position="1"/>
    </location>
</feature>
<proteinExistence type="predicted"/>
<evidence type="ECO:0000313" key="2">
    <source>
        <dbReference type="EMBL" id="RKP09094.1"/>
    </source>
</evidence>
<reference evidence="3" key="1">
    <citation type="journal article" date="2018" name="Nat. Microbiol.">
        <title>Leveraging single-cell genomics to expand the fungal tree of life.</title>
        <authorList>
            <person name="Ahrendt S.R."/>
            <person name="Quandt C.A."/>
            <person name="Ciobanu D."/>
            <person name="Clum A."/>
            <person name="Salamov A."/>
            <person name="Andreopoulos B."/>
            <person name="Cheng J.F."/>
            <person name="Woyke T."/>
            <person name="Pelin A."/>
            <person name="Henrissat B."/>
            <person name="Reynolds N.K."/>
            <person name="Benny G.L."/>
            <person name="Smith M.E."/>
            <person name="James T.Y."/>
            <person name="Grigoriev I.V."/>
        </authorList>
    </citation>
    <scope>NUCLEOTIDE SEQUENCE [LARGE SCALE GENOMIC DNA]</scope>
    <source>
        <strain evidence="3">RSA 1356</strain>
    </source>
</reference>
<organism evidence="2 3">
    <name type="scientific">Thamnocephalis sphaerospora</name>
    <dbReference type="NCBI Taxonomy" id="78915"/>
    <lineage>
        <taxon>Eukaryota</taxon>
        <taxon>Fungi</taxon>
        <taxon>Fungi incertae sedis</taxon>
        <taxon>Zoopagomycota</taxon>
        <taxon>Zoopagomycotina</taxon>
        <taxon>Zoopagomycetes</taxon>
        <taxon>Zoopagales</taxon>
        <taxon>Sigmoideomycetaceae</taxon>
        <taxon>Thamnocephalis</taxon>
    </lineage>
</organism>
<feature type="region of interest" description="Disordered" evidence="1">
    <location>
        <begin position="266"/>
        <end position="302"/>
    </location>
</feature>
<protein>
    <submittedName>
        <fullName evidence="2">Uncharacterized protein</fullName>
    </submittedName>
</protein>
<keyword evidence="3" id="KW-1185">Reference proteome</keyword>
<dbReference type="EMBL" id="KZ992543">
    <property type="protein sequence ID" value="RKP09094.1"/>
    <property type="molecule type" value="Genomic_DNA"/>
</dbReference>
<evidence type="ECO:0000313" key="3">
    <source>
        <dbReference type="Proteomes" id="UP000271241"/>
    </source>
</evidence>
<dbReference type="Proteomes" id="UP000271241">
    <property type="component" value="Unassembled WGS sequence"/>
</dbReference>
<sequence>AADVWRGHRDFGVELTSSPLNPSPLPASTVNGLPFSDAYSDLFPPVGAYAPSPIPAGLHDSGPDGSVAAARHGQPPIFGPGDELALLASLHDPMTSYAASNTQNTSLFSSALDGNIGSMLGQLGSSASYSSGDPSSMADDANDQSVAGGGRNRRRRGRSSRPTSLSQQHRRNNSDDIMRHTHAFGEPDGQAPSSPSPMLFSTRPHSMVASEMLYPWGGGADGGAGDLALYQSMFDDVDGQCSERFPDLNQRVLGDGINGGLQQDMRLGAIARPDSRSQPPQAPVSRSSSISHRNATELNTNS</sequence>
<dbReference type="AlphaFoldDB" id="A0A4P9XSH6"/>
<feature type="compositionally biased region" description="Basic and acidic residues" evidence="1">
    <location>
        <begin position="172"/>
        <end position="185"/>
    </location>
</feature>
<gene>
    <name evidence="2" type="ORF">THASP1DRAFT_29124</name>
</gene>
<accession>A0A4P9XSH6</accession>
<feature type="compositionally biased region" description="Polar residues" evidence="1">
    <location>
        <begin position="276"/>
        <end position="302"/>
    </location>
</feature>